<organism evidence="1 2">
    <name type="scientific">Amycolatopsis saalfeldensis</name>
    <dbReference type="NCBI Taxonomy" id="394193"/>
    <lineage>
        <taxon>Bacteria</taxon>
        <taxon>Bacillati</taxon>
        <taxon>Actinomycetota</taxon>
        <taxon>Actinomycetes</taxon>
        <taxon>Pseudonocardiales</taxon>
        <taxon>Pseudonocardiaceae</taxon>
        <taxon>Amycolatopsis</taxon>
    </lineage>
</organism>
<sequence length="216" mass="23739">MPQPTARPDIDLILRSLDDAVADLVRTGRPKTITAEQSFAADAMRWRPGAAQDHASVDGLLIPVDSREPMRQVTLPRSADGSLRPALAPYLGSTVDAATCLPTVDFLTNNEGHSTNHPHRHYNRRASGYRIGLWSSVVNGEYPSTTDDVRLAHTMLELDPRHLPLFGPVVVVGVDPHTGGWLSTPEPIVEELLETEALTLRIRALLRRVNPDFHIG</sequence>
<evidence type="ECO:0000313" key="2">
    <source>
        <dbReference type="Proteomes" id="UP000198582"/>
    </source>
</evidence>
<evidence type="ECO:0000313" key="1">
    <source>
        <dbReference type="EMBL" id="SEP53685.1"/>
    </source>
</evidence>
<name>A0A1H8YNA8_9PSEU</name>
<keyword evidence="2" id="KW-1185">Reference proteome</keyword>
<dbReference type="RefSeq" id="WP_091628506.1">
    <property type="nucleotide sequence ID" value="NZ_FOEF01000029.1"/>
</dbReference>
<dbReference type="Proteomes" id="UP000198582">
    <property type="component" value="Unassembled WGS sequence"/>
</dbReference>
<dbReference type="AlphaFoldDB" id="A0A1H8YNA8"/>
<gene>
    <name evidence="1" type="ORF">SAMN04489732_129131</name>
</gene>
<proteinExistence type="predicted"/>
<protein>
    <submittedName>
        <fullName evidence="1">Uncharacterized protein</fullName>
    </submittedName>
</protein>
<reference evidence="1 2" key="1">
    <citation type="submission" date="2016-10" db="EMBL/GenBank/DDBJ databases">
        <authorList>
            <person name="de Groot N.N."/>
        </authorList>
    </citation>
    <scope>NUCLEOTIDE SEQUENCE [LARGE SCALE GENOMIC DNA]</scope>
    <source>
        <strain evidence="1 2">DSM 44993</strain>
    </source>
</reference>
<dbReference type="OrthoDB" id="9848952at2"/>
<accession>A0A1H8YNA8</accession>
<dbReference type="EMBL" id="FOEF01000029">
    <property type="protein sequence ID" value="SEP53685.1"/>
    <property type="molecule type" value="Genomic_DNA"/>
</dbReference>